<sequence>METVLTRPLYRKFAWAYDLIIVGPISRRCDFIEEMLFQHGILPGSKILDAGCGTGSYSIELARRGYAVTGIDVSKELVSVARRKPQDSPLLLTFEVGDILKPSSMPRFDAVLCRGVLNDVIDDESRRKAFFSFAGSLHRGGILLLDVREWNSTRLGKMEEPLFEKSLETHRGKLNFRSVTRFNDKTRQLIISECFTIEEGDAKSSFEYDFVMRCRTKEELHSNLTEAGFRFIKYFGDYAHDISVGSTDRIVAAASMK</sequence>
<gene>
    <name evidence="5" type="ORF">S01H1_17510</name>
</gene>
<feature type="domain" description="Methyltransferase" evidence="4">
    <location>
        <begin position="47"/>
        <end position="141"/>
    </location>
</feature>
<evidence type="ECO:0000313" key="5">
    <source>
        <dbReference type="EMBL" id="GAF72648.1"/>
    </source>
</evidence>
<evidence type="ECO:0000256" key="1">
    <source>
        <dbReference type="ARBA" id="ARBA00022603"/>
    </source>
</evidence>
<dbReference type="InterPro" id="IPR029063">
    <property type="entry name" value="SAM-dependent_MTases_sf"/>
</dbReference>
<evidence type="ECO:0000259" key="4">
    <source>
        <dbReference type="Pfam" id="PF13649"/>
    </source>
</evidence>
<keyword evidence="3" id="KW-0949">S-adenosyl-L-methionine</keyword>
<dbReference type="Gene3D" id="3.40.50.150">
    <property type="entry name" value="Vaccinia Virus protein VP39"/>
    <property type="match status" value="1"/>
</dbReference>
<dbReference type="Gene3D" id="2.20.25.110">
    <property type="entry name" value="S-adenosyl-L-methionine-dependent methyltransferases"/>
    <property type="match status" value="1"/>
</dbReference>
<protein>
    <recommendedName>
        <fullName evidence="4">Methyltransferase domain-containing protein</fullName>
    </recommendedName>
</protein>
<dbReference type="GO" id="GO:0032259">
    <property type="term" value="P:methylation"/>
    <property type="evidence" value="ECO:0007669"/>
    <property type="project" value="UniProtKB-KW"/>
</dbReference>
<evidence type="ECO:0000256" key="3">
    <source>
        <dbReference type="ARBA" id="ARBA00022691"/>
    </source>
</evidence>
<dbReference type="SUPFAM" id="SSF53335">
    <property type="entry name" value="S-adenosyl-L-methionine-dependent methyltransferases"/>
    <property type="match status" value="1"/>
</dbReference>
<accession>X0RV29</accession>
<reference evidence="5" key="1">
    <citation type="journal article" date="2014" name="Front. Microbiol.">
        <title>High frequency of phylogenetically diverse reductive dehalogenase-homologous genes in deep subseafloor sedimentary metagenomes.</title>
        <authorList>
            <person name="Kawai M."/>
            <person name="Futagami T."/>
            <person name="Toyoda A."/>
            <person name="Takaki Y."/>
            <person name="Nishi S."/>
            <person name="Hori S."/>
            <person name="Arai W."/>
            <person name="Tsubouchi T."/>
            <person name="Morono Y."/>
            <person name="Uchiyama I."/>
            <person name="Ito T."/>
            <person name="Fujiyama A."/>
            <person name="Inagaki F."/>
            <person name="Takami H."/>
        </authorList>
    </citation>
    <scope>NUCLEOTIDE SEQUENCE</scope>
    <source>
        <strain evidence="5">Expedition CK06-06</strain>
    </source>
</reference>
<evidence type="ECO:0000256" key="2">
    <source>
        <dbReference type="ARBA" id="ARBA00022679"/>
    </source>
</evidence>
<dbReference type="AlphaFoldDB" id="X0RV29"/>
<dbReference type="Pfam" id="PF13649">
    <property type="entry name" value="Methyltransf_25"/>
    <property type="match status" value="1"/>
</dbReference>
<name>X0RV29_9ZZZZ</name>
<dbReference type="PANTHER" id="PTHR43464">
    <property type="entry name" value="METHYLTRANSFERASE"/>
    <property type="match status" value="1"/>
</dbReference>
<proteinExistence type="predicted"/>
<dbReference type="GO" id="GO:0008168">
    <property type="term" value="F:methyltransferase activity"/>
    <property type="evidence" value="ECO:0007669"/>
    <property type="project" value="UniProtKB-KW"/>
</dbReference>
<dbReference type="PANTHER" id="PTHR43464:SF19">
    <property type="entry name" value="UBIQUINONE BIOSYNTHESIS O-METHYLTRANSFERASE, MITOCHONDRIAL"/>
    <property type="match status" value="1"/>
</dbReference>
<organism evidence="5">
    <name type="scientific">marine sediment metagenome</name>
    <dbReference type="NCBI Taxonomy" id="412755"/>
    <lineage>
        <taxon>unclassified sequences</taxon>
        <taxon>metagenomes</taxon>
        <taxon>ecological metagenomes</taxon>
    </lineage>
</organism>
<keyword evidence="2" id="KW-0808">Transferase</keyword>
<dbReference type="CDD" id="cd02440">
    <property type="entry name" value="AdoMet_MTases"/>
    <property type="match status" value="1"/>
</dbReference>
<dbReference type="EMBL" id="BARS01009297">
    <property type="protein sequence ID" value="GAF72648.1"/>
    <property type="molecule type" value="Genomic_DNA"/>
</dbReference>
<dbReference type="InterPro" id="IPR041698">
    <property type="entry name" value="Methyltransf_25"/>
</dbReference>
<keyword evidence="1" id="KW-0489">Methyltransferase</keyword>
<comment type="caution">
    <text evidence="5">The sequence shown here is derived from an EMBL/GenBank/DDBJ whole genome shotgun (WGS) entry which is preliminary data.</text>
</comment>